<organism evidence="1 2">
    <name type="scientific">Fusicatenibacter saccharivorans</name>
    <dbReference type="NCBI Taxonomy" id="1150298"/>
    <lineage>
        <taxon>Bacteria</taxon>
        <taxon>Bacillati</taxon>
        <taxon>Bacillota</taxon>
        <taxon>Clostridia</taxon>
        <taxon>Lachnospirales</taxon>
        <taxon>Lachnospiraceae</taxon>
        <taxon>Fusicatenibacter</taxon>
    </lineage>
</organism>
<dbReference type="RefSeq" id="WP_055267664.1">
    <property type="nucleotide sequence ID" value="NZ_CZAL01000016.1"/>
</dbReference>
<evidence type="ECO:0000313" key="1">
    <source>
        <dbReference type="EMBL" id="CUP77586.1"/>
    </source>
</evidence>
<dbReference type="AlphaFoldDB" id="A0A174R0S7"/>
<accession>A0A174R0S7</accession>
<protein>
    <submittedName>
        <fullName evidence="1">Recombination factor protein RarA</fullName>
    </submittedName>
</protein>
<proteinExistence type="predicted"/>
<dbReference type="GO" id="GO:0003677">
    <property type="term" value="F:DNA binding"/>
    <property type="evidence" value="ECO:0007669"/>
    <property type="project" value="InterPro"/>
</dbReference>
<evidence type="ECO:0000313" key="2">
    <source>
        <dbReference type="Proteomes" id="UP000095709"/>
    </source>
</evidence>
<reference evidence="1 2" key="1">
    <citation type="submission" date="2015-09" db="EMBL/GenBank/DDBJ databases">
        <authorList>
            <consortium name="Pathogen Informatics"/>
        </authorList>
    </citation>
    <scope>NUCLEOTIDE SEQUENCE [LARGE SCALE GENOMIC DNA]</scope>
    <source>
        <strain evidence="1 2">2789STDY5834885</strain>
    </source>
</reference>
<dbReference type="GO" id="GO:0006260">
    <property type="term" value="P:DNA replication"/>
    <property type="evidence" value="ECO:0007669"/>
    <property type="project" value="InterPro"/>
</dbReference>
<dbReference type="Proteomes" id="UP000095709">
    <property type="component" value="Unassembled WGS sequence"/>
</dbReference>
<dbReference type="InterPro" id="IPR008921">
    <property type="entry name" value="DNA_pol3_clamp-load_cplx_C"/>
</dbReference>
<dbReference type="Gene3D" id="1.20.272.10">
    <property type="match status" value="1"/>
</dbReference>
<sequence length="239" mass="27860">MGYNLKTTNGYDLFEMSSMIQKAIRRCDIPHAAYAANELSGKYRKYLWKRLLTVSAEDCYGIMTKEIVALQQADECVNKKAKVGETNDLFIAKAVILLCMARKNRDADYVACNFMWGDRNLTEEEFDEFVDYQQVENLRMRDASDIPGYVYDVHTWKGKRAGKTELDMFHDEQEALQPRQMNLFDYGDWGGYFNHMKSEGNLDPKTKRDLPEFQRGKETDPTHNGYTWTPETYASIRMK</sequence>
<dbReference type="SUPFAM" id="SSF48019">
    <property type="entry name" value="post-AAA+ oligomerization domain-like"/>
    <property type="match status" value="1"/>
</dbReference>
<gene>
    <name evidence="1" type="ORF">ERS852498_02799</name>
</gene>
<name>A0A174R0S7_9FIRM</name>
<dbReference type="EMBL" id="CZAL01000016">
    <property type="protein sequence ID" value="CUP77586.1"/>
    <property type="molecule type" value="Genomic_DNA"/>
</dbReference>